<gene>
    <name evidence="2" type="ORF">PAHAL_7G008800</name>
</gene>
<protein>
    <submittedName>
        <fullName evidence="2">Uncharacterized protein</fullName>
    </submittedName>
</protein>
<dbReference type="EMBL" id="CM008052">
    <property type="protein sequence ID" value="PVH34687.1"/>
    <property type="molecule type" value="Genomic_DNA"/>
</dbReference>
<reference evidence="2" key="1">
    <citation type="submission" date="2018-04" db="EMBL/GenBank/DDBJ databases">
        <title>WGS assembly of Panicum hallii.</title>
        <authorList>
            <person name="Lovell J."/>
            <person name="Jenkins J."/>
            <person name="Lowry D."/>
            <person name="Mamidi S."/>
            <person name="Sreedasyam A."/>
            <person name="Weng X."/>
            <person name="Barry K."/>
            <person name="Bonette J."/>
            <person name="Campitelli B."/>
            <person name="Daum C."/>
            <person name="Gordon S."/>
            <person name="Gould B."/>
            <person name="Lipzen A."/>
            <person name="Macqueen A."/>
            <person name="Palacio-Mejia J."/>
            <person name="Plott C."/>
            <person name="Shakirov E."/>
            <person name="Shu S."/>
            <person name="Yoshinaga Y."/>
            <person name="Zane M."/>
            <person name="Rokhsar D."/>
            <person name="Grimwood J."/>
            <person name="Schmutz J."/>
            <person name="Juenger T."/>
        </authorList>
    </citation>
    <scope>NUCLEOTIDE SEQUENCE [LARGE SCALE GENOMIC DNA]</scope>
    <source>
        <strain evidence="2">FIL2</strain>
    </source>
</reference>
<proteinExistence type="predicted"/>
<dbReference type="Proteomes" id="UP000243499">
    <property type="component" value="Chromosome 7"/>
</dbReference>
<feature type="region of interest" description="Disordered" evidence="1">
    <location>
        <begin position="1"/>
        <end position="40"/>
    </location>
</feature>
<sequence>MSWAWCHQINAPPDPHRDDGAAPKSGGSDTPNPRGNLGRSKACAGRCHMQHHAISMDVQISCKQINFRRGKAFTFIILSSPPLLVRLFPLAPSILLTPCS</sequence>
<accession>A0A2T8IAI0</accession>
<dbReference type="AlphaFoldDB" id="A0A2T8IAI0"/>
<dbReference type="Gramene" id="PVH34687">
    <property type="protein sequence ID" value="PVH34687"/>
    <property type="gene ID" value="PAHAL_7G008800"/>
</dbReference>
<name>A0A2T8IAI0_9POAL</name>
<evidence type="ECO:0000256" key="1">
    <source>
        <dbReference type="SAM" id="MobiDB-lite"/>
    </source>
</evidence>
<organism evidence="2">
    <name type="scientific">Panicum hallii</name>
    <dbReference type="NCBI Taxonomy" id="206008"/>
    <lineage>
        <taxon>Eukaryota</taxon>
        <taxon>Viridiplantae</taxon>
        <taxon>Streptophyta</taxon>
        <taxon>Embryophyta</taxon>
        <taxon>Tracheophyta</taxon>
        <taxon>Spermatophyta</taxon>
        <taxon>Magnoliopsida</taxon>
        <taxon>Liliopsida</taxon>
        <taxon>Poales</taxon>
        <taxon>Poaceae</taxon>
        <taxon>PACMAD clade</taxon>
        <taxon>Panicoideae</taxon>
        <taxon>Panicodae</taxon>
        <taxon>Paniceae</taxon>
        <taxon>Panicinae</taxon>
        <taxon>Panicum</taxon>
        <taxon>Panicum sect. Panicum</taxon>
    </lineage>
</organism>
<evidence type="ECO:0000313" key="2">
    <source>
        <dbReference type="EMBL" id="PVH34687.1"/>
    </source>
</evidence>